<comment type="caution">
    <text evidence="2">The sequence shown here is derived from an EMBL/GenBank/DDBJ whole genome shotgun (WGS) entry which is preliminary data.</text>
</comment>
<dbReference type="Proteomes" id="UP001141327">
    <property type="component" value="Unassembled WGS sequence"/>
</dbReference>
<dbReference type="PANTHER" id="PTHR13382:SF21">
    <property type="entry name" value="OS12G0601000 PROTEIN"/>
    <property type="match status" value="1"/>
</dbReference>
<dbReference type="PANTHER" id="PTHR13382">
    <property type="entry name" value="MITOCHONDRIAL ATP SYNTHASE COUPLING FACTOR B"/>
    <property type="match status" value="1"/>
</dbReference>
<feature type="compositionally biased region" description="Acidic residues" evidence="1">
    <location>
        <begin position="450"/>
        <end position="466"/>
    </location>
</feature>
<dbReference type="InterPro" id="IPR032675">
    <property type="entry name" value="LRR_dom_sf"/>
</dbReference>
<proteinExistence type="predicted"/>
<name>A0ABQ8UBC9_9EUKA</name>
<accession>A0ABQ8UBC9</accession>
<evidence type="ECO:0000313" key="2">
    <source>
        <dbReference type="EMBL" id="KAJ4456594.1"/>
    </source>
</evidence>
<gene>
    <name evidence="2" type="ORF">PAPYR_8162</name>
</gene>
<dbReference type="Gene3D" id="3.80.10.10">
    <property type="entry name" value="Ribonuclease Inhibitor"/>
    <property type="match status" value="3"/>
</dbReference>
<reference evidence="2" key="1">
    <citation type="journal article" date="2022" name="bioRxiv">
        <title>Genomics of Preaxostyla Flagellates Illuminates Evolutionary Transitions and the Path Towards Mitochondrial Loss.</title>
        <authorList>
            <person name="Novak L.V.F."/>
            <person name="Treitli S.C."/>
            <person name="Pyrih J."/>
            <person name="Halakuc P."/>
            <person name="Pipaliya S.V."/>
            <person name="Vacek V."/>
            <person name="Brzon O."/>
            <person name="Soukal P."/>
            <person name="Eme L."/>
            <person name="Dacks J.B."/>
            <person name="Karnkowska A."/>
            <person name="Elias M."/>
            <person name="Hampl V."/>
        </authorList>
    </citation>
    <scope>NUCLEOTIDE SEQUENCE</scope>
    <source>
        <strain evidence="2">RCP-MX</strain>
    </source>
</reference>
<evidence type="ECO:0000313" key="3">
    <source>
        <dbReference type="Proteomes" id="UP001141327"/>
    </source>
</evidence>
<feature type="compositionally biased region" description="Polar residues" evidence="1">
    <location>
        <begin position="423"/>
        <end position="432"/>
    </location>
</feature>
<dbReference type="EMBL" id="JAPMOS010000066">
    <property type="protein sequence ID" value="KAJ4456594.1"/>
    <property type="molecule type" value="Genomic_DNA"/>
</dbReference>
<feature type="region of interest" description="Disordered" evidence="1">
    <location>
        <begin position="2299"/>
        <end position="2324"/>
    </location>
</feature>
<sequence length="3112" mass="342108">MEDDDELYEKSEPPAEAFDFFPLLPREIALKIFHELPQTLRNFYIFVGVNHYFQQLLSSWDIVDIRGETRLTDASVLFLAKKLTGLVEVDLTGCTGLSPTAVRHLAHYCPRLERLVCAERADSRRQWESTLKFLGSSEGLQLRELSLVDGSDTLGDQAMEALCGRGSRLAPRLQGLRLSHLGRVSERFWGALPGYCPQLSQLDMRRCGQVSSDHLMAIFRGMPRVASLTLSHCPKPAVTSLGFFAIPPAVHKRGQKRENRAKDLAKHRELVASLRPLPDLSALRELRLHALRTLEPDFLPAIGPAIQRTLGALVVSGCQRCSADAMLDGMYRVGHFPSLERLSLSHCNQDILLSDLATRLPHVCPGLRSLSLENVGLRFDLPTYDDLHGHLQPRLALPAALTILKSTDAAALLRGTRGPPAPTTLSMATSPQLPAPPVAAAGATGGPAAGEEEAGEGKEVDDEEDQAAEEVECLEHLSVRGSCQHGLRGEEPEEGLPRQWMAFLRLLWMASLPSPMDVLSAGWSCPNLRSLRTMPDLLADTFMTLLPECCPRLEVFDGFYCPNHERHTHDRFTALSMVELERLAPTLKVLRLPFWIFTDDEKFPSISRPNAPPRFFPHVHTVAICKAQAPPGWEAAYWFWRALPSLTALELSDVEFPQQRLALMLSLAAGMEIPEEDRVHHDIELIDQDQAEAEEAAMAAVPELGEGEDPELLAARRAIALAEFRERRQAKAATRECVMAEHMDKIRSGLPCSRLRVLHLDHVSSHTRNPPILAGALEAFQMGLMEDMSRVRSTKSTEDDDHLPPVSVLRTAFPAMQRLSVDEEVEGMGTWWQAMVGPQLQWFSISSGVPLQGVDLPRLLHLRSPDVQYICDPDLNGVFRRTYLWDQVPNARYAGPDPQEIYTRDGARLEAGQTNRPEFAVSRFRWEIDVENRRERHQEEELAVLDDPRGCTFPGFCLLPLIKLGIFEGIPDHVWLFLSDTDASFRLHCILSAINHRFRALLTQTTRFCWTSEFSEDRARRYSEYRATRPPFALILRRCAFSLQSLSISDPFDFEDAEIFLEADLRGLVFPQMRTLIFPLAPLWFLRLCPNLKDLTINQEPFSSRPSFERFLRDRPSLQSLEAHGLSLSYFGLRGQPRHRYSAVVRATAAGEGIVVGTPASVRGLTMEQCDPDDLPVLLADWPNLERLQIIPEKGATIPLGDLSVTIQDRAPNLHQLELTLDPRVPILPEELEPVDSLLTGLSASLDLRDPLLLLPAGLRVCDLDLQTDLTEATLYLPLTEELTLRASEPLKEITLCCPALVAFRMKAREFSLCSSFTIESQCRMPHLCTVTMEDFDRDRDVSGLKRQDGGPVDLDALWKTELPDFWRVRNLEVHLAHSHGAGQLRVPPGVKRLVVSSPNLTAISAPGLQSLRIHGKRARDLSGEGRFYVPVELDTPQLEQLEVREDWTCVMIDFSGGGVPRLHTLIVHDLRRSYDSEFQRAFTLLIQQCQGSLKRLFFPNQCGAQVAIDECPALQQLWCPGSIELRSPCPFLDHLGLTAPTVYRRAWNGPESLVPVPALSRAPSDVGSAPPTSGGTDWDQVAASLLDMGIDPDALEAIVPMLRSQWEGRSPTLDQLVGAALELPIKVMIVNSWSSYLGWMEEGPHHTLIRVDNGVPSVLLERLRQDRPDVLILSCPCISDALLLRTFNTPHIRPLYALDLGRIIQLSGAPVRVVLHHLKKDSFTAPCHTFLVDLFETCKRQGLLVAGRINDDVSGFPSFFRSLAEMGMASAVDALKDSGIYDATTFVFEGNRPPPPPPPDPFAFRIQRAREVGALFADVPLGELADALARRSPEFACQCPASIPPRFRLLWPCHECSKACPNHDPVESCIVLPDPASPLACLPLLRENLSILGEKAATAGVPNLCFGCLLKAGCDLLMLDSCSYPMAECVGCHTRGLRMRSGAIAALPPFDERPFDEPIPRGQPAIRPQRVLSVLCVALNPDPAVDPPGLAKLSAPGLLQKISKPDCGFEVGFLCEPSAQALQAKIRELRPDLVIYVGHGLRQGISIRGDAGMSAPLTWLGPDEFVGCFEDGATSVTASTPPRATPSPVSAVRMVLLACCNSLALGDHLLRRLAGSGGGLERVVATADELTDVEACGFLSALLAYAPFNPVPAALDEIMQVSLRRAQRARETFQEKIDPTTPLVLVRPRRLAFQQHRQLAAGTSGGGSPSDNVFSRGPTLAEAIHAIRALARPLECLPLIPMRCTCGCPNGPQFAIEFAKGCIRPAAPEGPLIMTDASSPLSTACTAQAAAGPCTALAAASQPDPPMPPEQQDSQHREEQEPRHEHDIGGWCTRCDPLVAHDRVLLPYAQRCKRCGQAAFIIPRDLPSAFKAPPCTPISVTIIDIDESWKSCPLEEGSMLKIDRVADALPSVLLERLRQDRPDVLIISCPCISDALLLRTTRAPNLRPLYALDLARIIEQSGAPVSIVLHHSPSSSCHTFLADLFALGRQQGLLVAGEIRDALVGGLPSFFRSLAEMGIASAVDALKDSQIYEPAAFVFEGHRPTPPPSRFNQYARELRAHFPDVRLGELEGALERRSHEFACQCPASTPPRFRLVWPCGKCSQRCPDRGDDDPIESCIVLPDPAARPLACLPLIRKNASRLTGDPELAEGGVPAFCVRCLLNGEDSLSKGCGAFPLAECVGCHTRGLRMRSDAIAALPPFDERPTPQQHQPQEPLPLISQGDNNLSPMRVLFIAPNPDPTRDEPSRSSPALIQQEISAFLNRFPDFGLEVSLLCEPSAQALKAEIRRLRPDLVIYVGHGLRQAISIRGEAGMTKPLTWLGPDELLRCFDDCATPASLTAAAADNSNSTSSPSLSLSSVPHPHAVLLVCCNSLALGDHLLRGSDGGLERVVATADELTDVEASRFLSALLAYAPHNLMPAALDEILQVSFRQAQQARATYKDQIDPTTPLVLIGRPRTGSVRFSRGPTLAEAIHATRALGRPLEDIPLRCTCGCPDGPRFAIESAAQGCIRPAAPEWPTAIMGSQQEQQQQQQQQQHESTIGGWCMRCGPHVTHAGFSFAQRCQRCGQAAFIIPRDLPKSTRAPAPAVAVPRDAPARVSSNFADLLIKLRR</sequence>
<keyword evidence="3" id="KW-1185">Reference proteome</keyword>
<dbReference type="InterPro" id="IPR006553">
    <property type="entry name" value="Leu-rich_rpt_Cys-con_subtyp"/>
</dbReference>
<dbReference type="SMART" id="SM00367">
    <property type="entry name" value="LRR_CC"/>
    <property type="match status" value="4"/>
</dbReference>
<dbReference type="InterPro" id="IPR050648">
    <property type="entry name" value="F-box_LRR-repeat"/>
</dbReference>
<feature type="compositionally biased region" description="Basic and acidic residues" evidence="1">
    <location>
        <begin position="2314"/>
        <end position="2324"/>
    </location>
</feature>
<evidence type="ECO:0000256" key="1">
    <source>
        <dbReference type="SAM" id="MobiDB-lite"/>
    </source>
</evidence>
<feature type="region of interest" description="Disordered" evidence="1">
    <location>
        <begin position="416"/>
        <end position="466"/>
    </location>
</feature>
<protein>
    <submittedName>
        <fullName evidence="2">Uncharacterized protein</fullName>
    </submittedName>
</protein>
<dbReference type="SUPFAM" id="SSF52047">
    <property type="entry name" value="RNI-like"/>
    <property type="match status" value="1"/>
</dbReference>
<organism evidence="2 3">
    <name type="scientific">Paratrimastix pyriformis</name>
    <dbReference type="NCBI Taxonomy" id="342808"/>
    <lineage>
        <taxon>Eukaryota</taxon>
        <taxon>Metamonada</taxon>
        <taxon>Preaxostyla</taxon>
        <taxon>Paratrimastigidae</taxon>
        <taxon>Paratrimastix</taxon>
    </lineage>
</organism>